<evidence type="ECO:0000256" key="7">
    <source>
        <dbReference type="ARBA" id="ARBA00023029"/>
    </source>
</evidence>
<organism evidence="13 14">
    <name type="scientific">Cryptosporidium xiaoi</name>
    <dbReference type="NCBI Taxonomy" id="659607"/>
    <lineage>
        <taxon>Eukaryota</taxon>
        <taxon>Sar</taxon>
        <taxon>Alveolata</taxon>
        <taxon>Apicomplexa</taxon>
        <taxon>Conoidasida</taxon>
        <taxon>Coccidia</taxon>
        <taxon>Eucoccidiorida</taxon>
        <taxon>Eimeriorina</taxon>
        <taxon>Cryptosporidiidae</taxon>
        <taxon>Cryptosporidium</taxon>
    </lineage>
</organism>
<evidence type="ECO:0000259" key="12">
    <source>
        <dbReference type="Pfam" id="PF21180"/>
    </source>
</evidence>
<evidence type="ECO:0000256" key="10">
    <source>
        <dbReference type="PROSITE-ProRule" id="PRU01385"/>
    </source>
</evidence>
<dbReference type="InterPro" id="IPR002815">
    <property type="entry name" value="Spo11/TopoVI_A"/>
</dbReference>
<keyword evidence="7 10" id="KW-0799">Topoisomerase</keyword>
<dbReference type="Gene3D" id="3.40.1360.10">
    <property type="match status" value="1"/>
</dbReference>
<proteinExistence type="inferred from homology"/>
<evidence type="ECO:0000256" key="2">
    <source>
        <dbReference type="ARBA" id="ARBA00001946"/>
    </source>
</evidence>
<dbReference type="GO" id="GO:0000706">
    <property type="term" value="P:meiotic DNA double-strand break processing"/>
    <property type="evidence" value="ECO:0007669"/>
    <property type="project" value="TreeGrafter"/>
</dbReference>
<keyword evidence="5" id="KW-0479">Metal-binding</keyword>
<dbReference type="GO" id="GO:0005524">
    <property type="term" value="F:ATP binding"/>
    <property type="evidence" value="ECO:0007669"/>
    <property type="project" value="InterPro"/>
</dbReference>
<keyword evidence="6" id="KW-0460">Magnesium</keyword>
<dbReference type="GO" id="GO:0003677">
    <property type="term" value="F:DNA binding"/>
    <property type="evidence" value="ECO:0007669"/>
    <property type="project" value="UniProtKB-UniRule"/>
</dbReference>
<feature type="domain" description="Topoisomerase 6 subunit A/Spo11 TOPRIM" evidence="12">
    <location>
        <begin position="176"/>
        <end position="344"/>
    </location>
</feature>
<dbReference type="GO" id="GO:0000228">
    <property type="term" value="C:nuclear chromosome"/>
    <property type="evidence" value="ECO:0007669"/>
    <property type="project" value="TreeGrafter"/>
</dbReference>
<evidence type="ECO:0000313" key="14">
    <source>
        <dbReference type="Proteomes" id="UP001311799"/>
    </source>
</evidence>
<protein>
    <recommendedName>
        <fullName evidence="4">DNA topoisomerase (ATP-hydrolyzing)</fullName>
        <ecNumber evidence="4">5.6.2.2</ecNumber>
    </recommendedName>
</protein>
<dbReference type="AlphaFoldDB" id="A0AAV9YE52"/>
<evidence type="ECO:0000256" key="4">
    <source>
        <dbReference type="ARBA" id="ARBA00012895"/>
    </source>
</evidence>
<dbReference type="PROSITE" id="PS52041">
    <property type="entry name" value="TOPO_IIB"/>
    <property type="match status" value="1"/>
</dbReference>
<feature type="domain" description="Spo11/DNA topoisomerase VI subunit A N-terminal" evidence="11">
    <location>
        <begin position="51"/>
        <end position="110"/>
    </location>
</feature>
<dbReference type="Pfam" id="PF21180">
    <property type="entry name" value="TOP6A-Spo11_Toprim"/>
    <property type="match status" value="1"/>
</dbReference>
<dbReference type="EMBL" id="JAWDEY010000001">
    <property type="protein sequence ID" value="KAK6591211.1"/>
    <property type="molecule type" value="Genomic_DNA"/>
</dbReference>
<comment type="caution">
    <text evidence="13">The sequence shown here is derived from an EMBL/GenBank/DDBJ whole genome shotgun (WGS) entry which is preliminary data.</text>
</comment>
<dbReference type="GO" id="GO:0003918">
    <property type="term" value="F:DNA topoisomerase type II (double strand cut, ATP-hydrolyzing) activity"/>
    <property type="evidence" value="ECO:0007669"/>
    <property type="project" value="UniProtKB-UniRule"/>
</dbReference>
<dbReference type="GO" id="GO:0042138">
    <property type="term" value="P:meiotic DNA double-strand break formation"/>
    <property type="evidence" value="ECO:0007669"/>
    <property type="project" value="TreeGrafter"/>
</dbReference>
<keyword evidence="8 10" id="KW-0238">DNA-binding</keyword>
<dbReference type="Gene3D" id="1.10.10.10">
    <property type="entry name" value="Winged helix-like DNA-binding domain superfamily/Winged helix DNA-binding domain"/>
    <property type="match status" value="1"/>
</dbReference>
<dbReference type="InterPro" id="IPR034136">
    <property type="entry name" value="TOPRIM_Topo6A/Spo11"/>
</dbReference>
<dbReference type="CDD" id="cd00223">
    <property type="entry name" value="TOPRIM_TopoIIB_SPO"/>
    <property type="match status" value="1"/>
</dbReference>
<dbReference type="PANTHER" id="PTHR10848">
    <property type="entry name" value="MEIOTIC RECOMBINATION PROTEIN SPO11"/>
    <property type="match status" value="1"/>
</dbReference>
<evidence type="ECO:0000313" key="13">
    <source>
        <dbReference type="EMBL" id="KAK6591211.1"/>
    </source>
</evidence>
<evidence type="ECO:0000256" key="6">
    <source>
        <dbReference type="ARBA" id="ARBA00022842"/>
    </source>
</evidence>
<evidence type="ECO:0000256" key="1">
    <source>
        <dbReference type="ARBA" id="ARBA00000185"/>
    </source>
</evidence>
<name>A0AAV9YE52_9CRYT</name>
<comment type="similarity">
    <text evidence="3 10">Belongs to the TOP6A family.</text>
</comment>
<dbReference type="GO" id="GO:0046872">
    <property type="term" value="F:metal ion binding"/>
    <property type="evidence" value="ECO:0007669"/>
    <property type="project" value="UniProtKB-KW"/>
</dbReference>
<gene>
    <name evidence="13" type="ORF">RS030_101642</name>
</gene>
<keyword evidence="9 10" id="KW-0413">Isomerase</keyword>
<evidence type="ECO:0000256" key="9">
    <source>
        <dbReference type="ARBA" id="ARBA00023235"/>
    </source>
</evidence>
<evidence type="ECO:0000256" key="3">
    <source>
        <dbReference type="ARBA" id="ARBA00006559"/>
    </source>
</evidence>
<accession>A0AAV9YE52</accession>
<dbReference type="InterPro" id="IPR036388">
    <property type="entry name" value="WH-like_DNA-bd_sf"/>
</dbReference>
<keyword evidence="14" id="KW-1185">Reference proteome</keyword>
<evidence type="ECO:0000256" key="8">
    <source>
        <dbReference type="ARBA" id="ARBA00023125"/>
    </source>
</evidence>
<dbReference type="Pfam" id="PF04406">
    <property type="entry name" value="TP6A_N"/>
    <property type="match status" value="1"/>
</dbReference>
<dbReference type="InterPro" id="IPR013049">
    <property type="entry name" value="Spo11/TopoVI_A_N"/>
</dbReference>
<evidence type="ECO:0000259" key="11">
    <source>
        <dbReference type="Pfam" id="PF04406"/>
    </source>
</evidence>
<dbReference type="EC" id="5.6.2.2" evidence="4"/>
<feature type="active site" description="O-(5'-phospho-DNA)-tyrosine intermediate" evidence="10">
    <location>
        <position position="78"/>
    </location>
</feature>
<reference evidence="13 14" key="1">
    <citation type="submission" date="2023-10" db="EMBL/GenBank/DDBJ databases">
        <title>Comparative genomics analysis reveals potential genetic determinants of host preference in Cryptosporidium xiaoi.</title>
        <authorList>
            <person name="Xiao L."/>
            <person name="Li J."/>
        </authorList>
    </citation>
    <scope>NUCLEOTIDE SEQUENCE [LARGE SCALE GENOMIC DNA]</scope>
    <source>
        <strain evidence="13 14">52996</strain>
    </source>
</reference>
<comment type="catalytic activity">
    <reaction evidence="1 10">
        <text>ATP-dependent breakage, passage and rejoining of double-stranded DNA.</text>
        <dbReference type="EC" id="5.6.2.2"/>
    </reaction>
</comment>
<dbReference type="PANTHER" id="PTHR10848:SF0">
    <property type="entry name" value="MEIOTIC RECOMBINATION PROTEIN SPO11"/>
    <property type="match status" value="1"/>
</dbReference>
<dbReference type="Proteomes" id="UP001311799">
    <property type="component" value="Unassembled WGS sequence"/>
</dbReference>
<evidence type="ECO:0000256" key="5">
    <source>
        <dbReference type="ARBA" id="ARBA00022723"/>
    </source>
</evidence>
<dbReference type="GO" id="GO:0007131">
    <property type="term" value="P:reciprocal meiotic recombination"/>
    <property type="evidence" value="ECO:0007669"/>
    <property type="project" value="TreeGrafter"/>
</dbReference>
<dbReference type="SUPFAM" id="SSF56726">
    <property type="entry name" value="DNA topoisomerase IV, alpha subunit"/>
    <property type="match status" value="1"/>
</dbReference>
<sequence length="359" mass="41474">MDLVNREKFIVKDEIIEYKTEKDILDKLENAVYKTTVRFLNGRSSVKMFSITCLITVMNILHRNIIEGYHSTLRDIYYSNPGLYKKQANSNKAIALITRLVKIPRELLNVVSTAKGRIRGPLTISGFEFESGEKTSKKHVKLDCLSLFENTGHSISPYIFKGIKSLKFNVYMELKFVLIVEKDTIFQRLLELNFMKKFNNSCILITAKGFSDIPTRALLYKLNMELPDNVLFFILCDYDCYGLSIAENYLLGGKSETWYDSTFSISRIRPLKIPPVSILIETGILLEDNVANITENELSRIISTKERFESFTGIPDKIRSEWVDICKQMTSDLKKFEIDCIINVEDWIYKVIVKELDDL</sequence>
<comment type="cofactor">
    <cofactor evidence="2">
        <name>Mg(2+)</name>
        <dbReference type="ChEBI" id="CHEBI:18420"/>
    </cofactor>
</comment>
<dbReference type="InterPro" id="IPR036078">
    <property type="entry name" value="Spo11/TopoVI_A_sf"/>
</dbReference>
<dbReference type="PRINTS" id="PR01550">
    <property type="entry name" value="TOP6AFAMILY"/>
</dbReference>